<gene>
    <name evidence="13" type="ORF">F7725_022754</name>
</gene>
<evidence type="ECO:0000256" key="5">
    <source>
        <dbReference type="ARBA" id="ARBA00022687"/>
    </source>
</evidence>
<dbReference type="SUPFAM" id="SSF51735">
    <property type="entry name" value="NAD(P)-binding Rossmann-fold domains"/>
    <property type="match status" value="1"/>
</dbReference>
<comment type="similarity">
    <text evidence="3">Belongs to the short-chain dehydrogenases/reductases (SDR) family.</text>
</comment>
<comment type="caution">
    <text evidence="13">The sequence shown here is derived from an EMBL/GenBank/DDBJ whole genome shotgun (WGS) entry which is preliminary data.</text>
</comment>
<dbReference type="SUPFAM" id="SSF51045">
    <property type="entry name" value="WW domain"/>
    <property type="match status" value="1"/>
</dbReference>
<dbReference type="EMBL" id="JAAKFY010000007">
    <property type="protein sequence ID" value="KAF3854699.1"/>
    <property type="molecule type" value="Genomic_DNA"/>
</dbReference>
<keyword evidence="7" id="KW-0521">NADP</keyword>
<evidence type="ECO:0000259" key="12">
    <source>
        <dbReference type="PROSITE" id="PS50020"/>
    </source>
</evidence>
<evidence type="ECO:0000256" key="3">
    <source>
        <dbReference type="ARBA" id="ARBA00006484"/>
    </source>
</evidence>
<evidence type="ECO:0000256" key="10">
    <source>
        <dbReference type="ARBA" id="ARBA00023228"/>
    </source>
</evidence>
<dbReference type="InterPro" id="IPR001202">
    <property type="entry name" value="WW_dom"/>
</dbReference>
<keyword evidence="14" id="KW-1185">Reference proteome</keyword>
<dbReference type="GO" id="GO:0006915">
    <property type="term" value="P:apoptotic process"/>
    <property type="evidence" value="ECO:0007669"/>
    <property type="project" value="UniProtKB-KW"/>
</dbReference>
<keyword evidence="9" id="KW-0333">Golgi apparatus</keyword>
<dbReference type="InterPro" id="IPR036020">
    <property type="entry name" value="WW_dom_sf"/>
</dbReference>
<dbReference type="GO" id="GO:0016491">
    <property type="term" value="F:oxidoreductase activity"/>
    <property type="evidence" value="ECO:0007669"/>
    <property type="project" value="UniProtKB-KW"/>
</dbReference>
<dbReference type="PROSITE" id="PS50020">
    <property type="entry name" value="WW_DOMAIN_2"/>
    <property type="match status" value="1"/>
</dbReference>
<evidence type="ECO:0000256" key="8">
    <source>
        <dbReference type="ARBA" id="ARBA00023002"/>
    </source>
</evidence>
<feature type="domain" description="WW" evidence="12">
    <location>
        <begin position="16"/>
        <end position="49"/>
    </location>
</feature>
<dbReference type="Gene3D" id="3.40.50.720">
    <property type="entry name" value="NAD(P)-binding Rossmann-like Domain"/>
    <property type="match status" value="1"/>
</dbReference>
<proteinExistence type="inferred from homology"/>
<comment type="subcellular location">
    <subcellularLocation>
        <location evidence="2">Golgi apparatus</location>
    </subcellularLocation>
    <subcellularLocation>
        <location evidence="1">Lysosome</location>
    </subcellularLocation>
</comment>
<keyword evidence="5" id="KW-0879">Wnt signaling pathway</keyword>
<dbReference type="GO" id="GO:0005764">
    <property type="term" value="C:lysosome"/>
    <property type="evidence" value="ECO:0007669"/>
    <property type="project" value="UniProtKB-SubCell"/>
</dbReference>
<dbReference type="Gene3D" id="2.20.70.10">
    <property type="match status" value="1"/>
</dbReference>
<dbReference type="CDD" id="cd00201">
    <property type="entry name" value="WW"/>
    <property type="match status" value="1"/>
</dbReference>
<keyword evidence="10" id="KW-0458">Lysosome</keyword>
<dbReference type="SMART" id="SM00456">
    <property type="entry name" value="WW"/>
    <property type="match status" value="1"/>
</dbReference>
<dbReference type="GO" id="GO:0005794">
    <property type="term" value="C:Golgi apparatus"/>
    <property type="evidence" value="ECO:0007669"/>
    <property type="project" value="UniProtKB-SubCell"/>
</dbReference>
<dbReference type="Proteomes" id="UP000518266">
    <property type="component" value="Unassembled WGS sequence"/>
</dbReference>
<feature type="region of interest" description="Disordered" evidence="11">
    <location>
        <begin position="1"/>
        <end position="23"/>
    </location>
</feature>
<evidence type="ECO:0000256" key="1">
    <source>
        <dbReference type="ARBA" id="ARBA00004371"/>
    </source>
</evidence>
<accession>A0A7J5Z0W6</accession>
<feature type="region of interest" description="Disordered" evidence="11">
    <location>
        <begin position="215"/>
        <end position="258"/>
    </location>
</feature>
<evidence type="ECO:0000256" key="7">
    <source>
        <dbReference type="ARBA" id="ARBA00022857"/>
    </source>
</evidence>
<dbReference type="PANTHER" id="PTHR24320">
    <property type="entry name" value="RETINOL DEHYDROGENASE"/>
    <property type="match status" value="1"/>
</dbReference>
<dbReference type="PANTHER" id="PTHR24320:SF282">
    <property type="entry name" value="WW DOMAIN-CONTAINING OXIDOREDUCTASE"/>
    <property type="match status" value="1"/>
</dbReference>
<evidence type="ECO:0000256" key="4">
    <source>
        <dbReference type="ARBA" id="ARBA00016094"/>
    </source>
</evidence>
<dbReference type="InterPro" id="IPR036291">
    <property type="entry name" value="NAD(P)-bd_dom_sf"/>
</dbReference>
<feature type="compositionally biased region" description="Basic and acidic residues" evidence="11">
    <location>
        <begin position="216"/>
        <end position="248"/>
    </location>
</feature>
<dbReference type="Pfam" id="PF00397">
    <property type="entry name" value="WW"/>
    <property type="match status" value="1"/>
</dbReference>
<evidence type="ECO:0000313" key="13">
    <source>
        <dbReference type="EMBL" id="KAF3854699.1"/>
    </source>
</evidence>
<evidence type="ECO:0000256" key="11">
    <source>
        <dbReference type="SAM" id="MobiDB-lite"/>
    </source>
</evidence>
<dbReference type="OrthoDB" id="9989144at2759"/>
<evidence type="ECO:0000256" key="2">
    <source>
        <dbReference type="ARBA" id="ARBA00004555"/>
    </source>
</evidence>
<evidence type="ECO:0000256" key="6">
    <source>
        <dbReference type="ARBA" id="ARBA00022703"/>
    </source>
</evidence>
<dbReference type="Pfam" id="PF00106">
    <property type="entry name" value="adh_short"/>
    <property type="match status" value="1"/>
</dbReference>
<name>A0A7J5Z0W6_DISMA</name>
<dbReference type="PROSITE" id="PS01159">
    <property type="entry name" value="WW_DOMAIN_1"/>
    <property type="match status" value="1"/>
</dbReference>
<protein>
    <recommendedName>
        <fullName evidence="4">WW domain-containing oxidoreductase</fullName>
    </recommendedName>
</protein>
<sequence>MAALKYAGMDDTDSEDELPPGWEERSTKDGWVYYASHINKRTTYFDPRQAFTVEDVVLKPKRYDGNTAALEILQGRDFSDKVILITGGNSGIGFETARSFALHGAHVILACRNLSRASKAASLIQQEWTLILHSFTLASEGGPIALGRGLLMMREVRGVGFSKTDSERSGLDSISHKSWHETLMDVGHKASRSDMRRATWRTMGKCECSRLMSTRPGREKGMMEGRKDRRHGEIRGVERRIEKNERAKSRTTKQGWKP</sequence>
<dbReference type="InterPro" id="IPR002347">
    <property type="entry name" value="SDR_fam"/>
</dbReference>
<keyword evidence="6" id="KW-0053">Apoptosis</keyword>
<keyword evidence="8" id="KW-0560">Oxidoreductase</keyword>
<organism evidence="13 14">
    <name type="scientific">Dissostichus mawsoni</name>
    <name type="common">Antarctic cod</name>
    <dbReference type="NCBI Taxonomy" id="36200"/>
    <lineage>
        <taxon>Eukaryota</taxon>
        <taxon>Metazoa</taxon>
        <taxon>Chordata</taxon>
        <taxon>Craniata</taxon>
        <taxon>Vertebrata</taxon>
        <taxon>Euteleostomi</taxon>
        <taxon>Actinopterygii</taxon>
        <taxon>Neopterygii</taxon>
        <taxon>Teleostei</taxon>
        <taxon>Neoteleostei</taxon>
        <taxon>Acanthomorphata</taxon>
        <taxon>Eupercaria</taxon>
        <taxon>Perciformes</taxon>
        <taxon>Notothenioidei</taxon>
        <taxon>Nototheniidae</taxon>
        <taxon>Dissostichus</taxon>
    </lineage>
</organism>
<dbReference type="AlphaFoldDB" id="A0A7J5Z0W6"/>
<evidence type="ECO:0000256" key="9">
    <source>
        <dbReference type="ARBA" id="ARBA00023034"/>
    </source>
</evidence>
<reference evidence="13 14" key="1">
    <citation type="submission" date="2020-03" db="EMBL/GenBank/DDBJ databases">
        <title>Dissostichus mawsoni Genome sequencing and assembly.</title>
        <authorList>
            <person name="Park H."/>
        </authorList>
    </citation>
    <scope>NUCLEOTIDE SEQUENCE [LARGE SCALE GENOMIC DNA]</scope>
    <source>
        <strain evidence="13">DM0001</strain>
        <tissue evidence="13">Muscle</tissue>
    </source>
</reference>
<dbReference type="GO" id="GO:0016055">
    <property type="term" value="P:Wnt signaling pathway"/>
    <property type="evidence" value="ECO:0007669"/>
    <property type="project" value="UniProtKB-KW"/>
</dbReference>
<evidence type="ECO:0000313" key="14">
    <source>
        <dbReference type="Proteomes" id="UP000518266"/>
    </source>
</evidence>